<dbReference type="HOGENOM" id="CLU_2695531_0_0_2"/>
<dbReference type="KEGG" id="nev:NTE_01326"/>
<accession>A0A075MVR1</accession>
<dbReference type="AlphaFoldDB" id="A0A075MVR1"/>
<dbReference type="Proteomes" id="UP000028194">
    <property type="component" value="Chromosome"/>
</dbReference>
<sequence>MSFYSQISIIVICATPKVTIYLKILENVIQKTILLQELGMGAVIDWTKTLMVLQAIYTLYNYGLYFRERPAKK</sequence>
<name>A0A075MVR1_9ARCH</name>
<keyword evidence="2" id="KW-1185">Reference proteome</keyword>
<gene>
    <name evidence="1" type="ORF">NTE_01326</name>
</gene>
<organism evidence="1 2">
    <name type="scientific">Candidatus Nitrososphaera evergladensis SR1</name>
    <dbReference type="NCBI Taxonomy" id="1459636"/>
    <lineage>
        <taxon>Archaea</taxon>
        <taxon>Nitrososphaerota</taxon>
        <taxon>Nitrososphaeria</taxon>
        <taxon>Nitrososphaerales</taxon>
        <taxon>Nitrososphaeraceae</taxon>
        <taxon>Nitrososphaera</taxon>
    </lineage>
</organism>
<reference evidence="1 2" key="1">
    <citation type="journal article" date="2014" name="PLoS ONE">
        <title>Genome Sequence of Candidatus Nitrososphaera evergladensis from Group I.1b Enriched from Everglades Soil Reveals Novel Genomic Features of the Ammonia-Oxidizing Archaea.</title>
        <authorList>
            <person name="Zhalnina K.V."/>
            <person name="Dias R."/>
            <person name="Leonard M.T."/>
            <person name="Dorr de Quadros P."/>
            <person name="Camargo F.A."/>
            <person name="Drew J.C."/>
            <person name="Farmerie W.G."/>
            <person name="Daroub S.H."/>
            <person name="Triplett E.W."/>
        </authorList>
    </citation>
    <scope>NUCLEOTIDE SEQUENCE [LARGE SCALE GENOMIC DNA]</scope>
    <source>
        <strain evidence="1 2">SR1</strain>
    </source>
</reference>
<dbReference type="EMBL" id="CP007174">
    <property type="protein sequence ID" value="AIF83394.1"/>
    <property type="molecule type" value="Genomic_DNA"/>
</dbReference>
<dbReference type="STRING" id="1459636.NTE_01326"/>
<evidence type="ECO:0000313" key="2">
    <source>
        <dbReference type="Proteomes" id="UP000028194"/>
    </source>
</evidence>
<protein>
    <submittedName>
        <fullName evidence="1">Uncharacterized protein</fullName>
    </submittedName>
</protein>
<proteinExistence type="predicted"/>
<evidence type="ECO:0000313" key="1">
    <source>
        <dbReference type="EMBL" id="AIF83394.1"/>
    </source>
</evidence>